<dbReference type="Gene3D" id="2.40.10.270">
    <property type="entry name" value="Bacteriophage SPP1 head-tail adaptor protein"/>
    <property type="match status" value="1"/>
</dbReference>
<dbReference type="Proteomes" id="UP000541347">
    <property type="component" value="Unassembled WGS sequence"/>
</dbReference>
<keyword evidence="2" id="KW-1185">Reference proteome</keyword>
<dbReference type="RefSeq" id="WP_161676166.1">
    <property type="nucleotide sequence ID" value="NZ_JAABLP010000003.1"/>
</dbReference>
<sequence>MGQALMRAGQMDQRVVISRLDRVPDGLGGATEVPVQICTCAAHVVFETTRERREAGRITDPLRGEVRVRRSASTLGLAVNDRVVIAGASYRVISVTDRGRAIAEVSLGVERVTT</sequence>
<name>A0ABW9ZH22_9HYPH</name>
<dbReference type="InterPro" id="IPR008767">
    <property type="entry name" value="Phage_SPP1_head-tail_adaptor"/>
</dbReference>
<proteinExistence type="predicted"/>
<comment type="caution">
    <text evidence="1">The sequence shown here is derived from an EMBL/GenBank/DDBJ whole genome shotgun (WGS) entry which is preliminary data.</text>
</comment>
<evidence type="ECO:0000313" key="2">
    <source>
        <dbReference type="Proteomes" id="UP000541347"/>
    </source>
</evidence>
<gene>
    <name evidence="1" type="ORF">GWI71_10695</name>
</gene>
<dbReference type="Pfam" id="PF05521">
    <property type="entry name" value="Phage_HCP"/>
    <property type="match status" value="1"/>
</dbReference>
<reference evidence="1 2" key="1">
    <citation type="submission" date="2020-01" db="EMBL/GenBank/DDBJ databases">
        <authorList>
            <person name="Peng S.Y."/>
            <person name="Li J."/>
            <person name="Wang M."/>
            <person name="Wang L."/>
            <person name="Wang C.Q."/>
            <person name="Wang J.R."/>
        </authorList>
    </citation>
    <scope>NUCLEOTIDE SEQUENCE [LARGE SCALE GENOMIC DNA]</scope>
    <source>
        <strain evidence="1 2">XCT-34</strain>
    </source>
</reference>
<evidence type="ECO:0000313" key="1">
    <source>
        <dbReference type="EMBL" id="NBN64148.1"/>
    </source>
</evidence>
<dbReference type="InterPro" id="IPR038666">
    <property type="entry name" value="SSP1_head-tail_sf"/>
</dbReference>
<accession>A0ABW9ZH22</accession>
<protein>
    <submittedName>
        <fullName evidence="1">Head-tail adaptor protein</fullName>
    </submittedName>
</protein>
<dbReference type="EMBL" id="JAABLP010000003">
    <property type="protein sequence ID" value="NBN64148.1"/>
    <property type="molecule type" value="Genomic_DNA"/>
</dbReference>
<organism evidence="1 2">
    <name type="scientific">Pannonibacter tanglangensis</name>
    <dbReference type="NCBI Taxonomy" id="2750084"/>
    <lineage>
        <taxon>Bacteria</taxon>
        <taxon>Pseudomonadati</taxon>
        <taxon>Pseudomonadota</taxon>
        <taxon>Alphaproteobacteria</taxon>
        <taxon>Hyphomicrobiales</taxon>
        <taxon>Stappiaceae</taxon>
        <taxon>Pannonibacter</taxon>
    </lineage>
</organism>